<evidence type="ECO:0000256" key="7">
    <source>
        <dbReference type="PROSITE-ProRule" id="PRU00134"/>
    </source>
</evidence>
<evidence type="ECO:0000256" key="5">
    <source>
        <dbReference type="ARBA" id="ARBA00023043"/>
    </source>
</evidence>
<keyword evidence="3 7" id="KW-0863">Zinc-finger</keyword>
<dbReference type="Proteomes" id="UP001497453">
    <property type="component" value="Chromosome 9"/>
</dbReference>
<evidence type="ECO:0000256" key="1">
    <source>
        <dbReference type="ARBA" id="ARBA00022723"/>
    </source>
</evidence>
<evidence type="ECO:0000256" key="2">
    <source>
        <dbReference type="ARBA" id="ARBA00022737"/>
    </source>
</evidence>
<keyword evidence="1" id="KW-0479">Metal-binding</keyword>
<dbReference type="PROSITE" id="PS50088">
    <property type="entry name" value="ANK_REPEAT"/>
    <property type="match status" value="1"/>
</dbReference>
<gene>
    <name evidence="10" type="ORF">GFSPODELE1_LOCUS10733</name>
</gene>
<evidence type="ECO:0000313" key="10">
    <source>
        <dbReference type="EMBL" id="CAL1716390.1"/>
    </source>
</evidence>
<evidence type="ECO:0000256" key="3">
    <source>
        <dbReference type="ARBA" id="ARBA00022771"/>
    </source>
</evidence>
<dbReference type="InterPro" id="IPR002893">
    <property type="entry name" value="Znf_MYND"/>
</dbReference>
<proteinExistence type="predicted"/>
<keyword evidence="11" id="KW-1185">Reference proteome</keyword>
<feature type="domain" description="MYND-type" evidence="9">
    <location>
        <begin position="423"/>
        <end position="465"/>
    </location>
</feature>
<reference evidence="11" key="1">
    <citation type="submission" date="2024-04" db="EMBL/GenBank/DDBJ databases">
        <authorList>
            <person name="Shaw F."/>
            <person name="Minotto A."/>
        </authorList>
    </citation>
    <scope>NUCLEOTIDE SEQUENCE [LARGE SCALE GENOMIC DNA]</scope>
</reference>
<organism evidence="10 11">
    <name type="scientific">Somion occarium</name>
    <dbReference type="NCBI Taxonomy" id="3059160"/>
    <lineage>
        <taxon>Eukaryota</taxon>
        <taxon>Fungi</taxon>
        <taxon>Dikarya</taxon>
        <taxon>Basidiomycota</taxon>
        <taxon>Agaricomycotina</taxon>
        <taxon>Agaricomycetes</taxon>
        <taxon>Polyporales</taxon>
        <taxon>Cerrenaceae</taxon>
        <taxon>Somion</taxon>
    </lineage>
</organism>
<keyword evidence="4" id="KW-0862">Zinc</keyword>
<evidence type="ECO:0000256" key="6">
    <source>
        <dbReference type="PROSITE-ProRule" id="PRU00023"/>
    </source>
</evidence>
<dbReference type="EMBL" id="OZ037952">
    <property type="protein sequence ID" value="CAL1716390.1"/>
    <property type="molecule type" value="Genomic_DNA"/>
</dbReference>
<dbReference type="Gene3D" id="6.10.140.2220">
    <property type="match status" value="1"/>
</dbReference>
<evidence type="ECO:0000256" key="4">
    <source>
        <dbReference type="ARBA" id="ARBA00022833"/>
    </source>
</evidence>
<dbReference type="SUPFAM" id="SSF48403">
    <property type="entry name" value="Ankyrin repeat"/>
    <property type="match status" value="1"/>
</dbReference>
<keyword evidence="5 6" id="KW-0040">ANK repeat</keyword>
<dbReference type="PANTHER" id="PTHR24171:SF9">
    <property type="entry name" value="ANKYRIN REPEAT DOMAIN-CONTAINING PROTEIN 39"/>
    <property type="match status" value="1"/>
</dbReference>
<evidence type="ECO:0000256" key="8">
    <source>
        <dbReference type="SAM" id="MobiDB-lite"/>
    </source>
</evidence>
<feature type="repeat" description="ANK" evidence="6">
    <location>
        <begin position="83"/>
        <end position="115"/>
    </location>
</feature>
<accession>A0ABP1E8M7</accession>
<dbReference type="InterPro" id="IPR002110">
    <property type="entry name" value="Ankyrin_rpt"/>
</dbReference>
<feature type="region of interest" description="Disordered" evidence="8">
    <location>
        <begin position="193"/>
        <end position="212"/>
    </location>
</feature>
<dbReference type="Gene3D" id="1.25.40.20">
    <property type="entry name" value="Ankyrin repeat-containing domain"/>
    <property type="match status" value="1"/>
</dbReference>
<evidence type="ECO:0000259" key="9">
    <source>
        <dbReference type="PROSITE" id="PS50865"/>
    </source>
</evidence>
<protein>
    <recommendedName>
        <fullName evidence="9">MYND-type domain-containing protein</fullName>
    </recommendedName>
</protein>
<dbReference type="SUPFAM" id="SSF144232">
    <property type="entry name" value="HIT/MYND zinc finger-like"/>
    <property type="match status" value="1"/>
</dbReference>
<keyword evidence="2" id="KW-0677">Repeat</keyword>
<evidence type="ECO:0000313" key="11">
    <source>
        <dbReference type="Proteomes" id="UP001497453"/>
    </source>
</evidence>
<dbReference type="PANTHER" id="PTHR24171">
    <property type="entry name" value="ANKYRIN REPEAT DOMAIN-CONTAINING PROTEIN 39-RELATED"/>
    <property type="match status" value="1"/>
</dbReference>
<dbReference type="PROSITE" id="PS50865">
    <property type="entry name" value="ZF_MYND_2"/>
    <property type="match status" value="1"/>
</dbReference>
<dbReference type="Pfam" id="PF01753">
    <property type="entry name" value="zf-MYND"/>
    <property type="match status" value="1"/>
</dbReference>
<dbReference type="InterPro" id="IPR036770">
    <property type="entry name" value="Ankyrin_rpt-contain_sf"/>
</dbReference>
<name>A0ABP1E8M7_9APHY</name>
<dbReference type="SMART" id="SM00248">
    <property type="entry name" value="ANK"/>
    <property type="match status" value="3"/>
</dbReference>
<sequence>MAATDAKRFVAHPCLPDQLLDALKSTRKTSYDKSNIWAVPLEDWRVKTLSNAIFCNDVAEEVIASVRKRRGDTFSDAIKLGASGQTYLHIAAIDGDLALAYECIRLGVGIDNRDSEGRTALLLACESGFLASTSQNAKDPKLTGLAVGCSEVAGVLVRQQADVNFTVRDMTPLRYAVRAKAWKHIETLLEHGADPRPGGRDLSTSFSNSDDRSKFNTLVQKHASKPRPPRRCPCWSGAWLSECHTVDDFPYPLNFLCRCNSGKIQWRCCVRRGIGSYERWDEKEQRLMVKVLKPEIKFELPEQSLAVTHAALLDYAMKQNPKTLWTSPMLKAYARQMHLITETMVEEGRADPAYCFAARCLPFLVFPFDREFCEPRNNVHVNKWNDAIDLYYFSQKDKRPKLQLEQAGKVDMDGGPMFRRCESYRCLNVESPTRPKYKRCSQCQRIFYCSPACQKVDWNVHKVTCQERTHSPQKLYSQVAIIKALYDTRLECLHRIQQLNDVKDAFTGDMMDAAGVWMAMPSPTYDDGNEYVKYINVEEALTFKVPQRYT</sequence>